<evidence type="ECO:0000313" key="2">
    <source>
        <dbReference type="EMBL" id="OGY65338.1"/>
    </source>
</evidence>
<dbReference type="InterPro" id="IPR005835">
    <property type="entry name" value="NTP_transferase_dom"/>
</dbReference>
<accession>A0A1G1ZL23</accession>
<dbReference type="STRING" id="1798407.A3A16_02730"/>
<feature type="domain" description="Nucleotidyl transferase" evidence="1">
    <location>
        <begin position="8"/>
        <end position="235"/>
    </location>
</feature>
<comment type="caution">
    <text evidence="2">The sequence shown here is derived from an EMBL/GenBank/DDBJ whole genome shotgun (WGS) entry which is preliminary data.</text>
</comment>
<sequence length="251" mass="28936">MAYSITQAVILSAGLGKRLRPLTDNIPKVMVPILGTPLLEHHIRHLKLHGINEIFINLHYCPEAIQSYFGTGERFGIKIQYAFEKVILGTAGGIKNFEEKLKDNFFVIYGDVFSLVDYTNQKRAFFEKIKAVGMELIGDTGHPYDSDLVEVDKNLRFLKIYPKPHTVLPQKYKSMRSIFIFNKKILKYIPKNVYYEIDHQLLPHILNQGEYFYGYECGEYLSDIGTPERLKAVEAYLKKIKNQRPSAGELQ</sequence>
<dbReference type="EMBL" id="MHJJ01000011">
    <property type="protein sequence ID" value="OGY65338.1"/>
    <property type="molecule type" value="Genomic_DNA"/>
</dbReference>
<evidence type="ECO:0000259" key="1">
    <source>
        <dbReference type="Pfam" id="PF00483"/>
    </source>
</evidence>
<organism evidence="2 3">
    <name type="scientific">Candidatus Harrisonbacteria bacterium RIFCSPLOWO2_01_FULL_44_18</name>
    <dbReference type="NCBI Taxonomy" id="1798407"/>
    <lineage>
        <taxon>Bacteria</taxon>
        <taxon>Candidatus Harrisoniibacteriota</taxon>
    </lineage>
</organism>
<proteinExistence type="predicted"/>
<dbReference type="Gene3D" id="3.90.550.10">
    <property type="entry name" value="Spore Coat Polysaccharide Biosynthesis Protein SpsA, Chain A"/>
    <property type="match status" value="1"/>
</dbReference>
<evidence type="ECO:0000313" key="3">
    <source>
        <dbReference type="Proteomes" id="UP000177942"/>
    </source>
</evidence>
<name>A0A1G1ZL23_9BACT</name>
<protein>
    <recommendedName>
        <fullName evidence="1">Nucleotidyl transferase domain-containing protein</fullName>
    </recommendedName>
</protein>
<dbReference type="InterPro" id="IPR029044">
    <property type="entry name" value="Nucleotide-diphossugar_trans"/>
</dbReference>
<reference evidence="2 3" key="1">
    <citation type="journal article" date="2016" name="Nat. Commun.">
        <title>Thousands of microbial genomes shed light on interconnected biogeochemical processes in an aquifer system.</title>
        <authorList>
            <person name="Anantharaman K."/>
            <person name="Brown C.T."/>
            <person name="Hug L.A."/>
            <person name="Sharon I."/>
            <person name="Castelle C.J."/>
            <person name="Probst A.J."/>
            <person name="Thomas B.C."/>
            <person name="Singh A."/>
            <person name="Wilkins M.J."/>
            <person name="Karaoz U."/>
            <person name="Brodie E.L."/>
            <person name="Williams K.H."/>
            <person name="Hubbard S.S."/>
            <person name="Banfield J.F."/>
        </authorList>
    </citation>
    <scope>NUCLEOTIDE SEQUENCE [LARGE SCALE GENOMIC DNA]</scope>
</reference>
<dbReference type="PANTHER" id="PTHR22572">
    <property type="entry name" value="SUGAR-1-PHOSPHATE GUANYL TRANSFERASE"/>
    <property type="match status" value="1"/>
</dbReference>
<gene>
    <name evidence="2" type="ORF">A3A16_02730</name>
</gene>
<dbReference type="SUPFAM" id="SSF53448">
    <property type="entry name" value="Nucleotide-diphospho-sugar transferases"/>
    <property type="match status" value="1"/>
</dbReference>
<dbReference type="CDD" id="cd04181">
    <property type="entry name" value="NTP_transferase"/>
    <property type="match status" value="1"/>
</dbReference>
<dbReference type="Pfam" id="PF00483">
    <property type="entry name" value="NTP_transferase"/>
    <property type="match status" value="1"/>
</dbReference>
<dbReference type="InterPro" id="IPR050486">
    <property type="entry name" value="Mannose-1P_guanyltransferase"/>
</dbReference>
<dbReference type="Proteomes" id="UP000177942">
    <property type="component" value="Unassembled WGS sequence"/>
</dbReference>
<dbReference type="AlphaFoldDB" id="A0A1G1ZL23"/>